<accession>A0A9P8VLS8</accession>
<proteinExistence type="predicted"/>
<protein>
    <submittedName>
        <fullName evidence="1">Uncharacterized protein</fullName>
    </submittedName>
</protein>
<gene>
    <name evidence="1" type="ORF">F5X68DRAFT_185822</name>
</gene>
<keyword evidence="2" id="KW-1185">Reference proteome</keyword>
<dbReference type="Proteomes" id="UP000770015">
    <property type="component" value="Unassembled WGS sequence"/>
</dbReference>
<evidence type="ECO:0000313" key="1">
    <source>
        <dbReference type="EMBL" id="KAH6696777.1"/>
    </source>
</evidence>
<reference evidence="1" key="1">
    <citation type="journal article" date="2021" name="Nat. Commun.">
        <title>Genetic determinants of endophytism in the Arabidopsis root mycobiome.</title>
        <authorList>
            <person name="Mesny F."/>
            <person name="Miyauchi S."/>
            <person name="Thiergart T."/>
            <person name="Pickel B."/>
            <person name="Atanasova L."/>
            <person name="Karlsson M."/>
            <person name="Huettel B."/>
            <person name="Barry K.W."/>
            <person name="Haridas S."/>
            <person name="Chen C."/>
            <person name="Bauer D."/>
            <person name="Andreopoulos W."/>
            <person name="Pangilinan J."/>
            <person name="LaButti K."/>
            <person name="Riley R."/>
            <person name="Lipzen A."/>
            <person name="Clum A."/>
            <person name="Drula E."/>
            <person name="Henrissat B."/>
            <person name="Kohler A."/>
            <person name="Grigoriev I.V."/>
            <person name="Martin F.M."/>
            <person name="Hacquard S."/>
        </authorList>
    </citation>
    <scope>NUCLEOTIDE SEQUENCE</scope>
    <source>
        <strain evidence="1">MPI-SDFR-AT-0117</strain>
    </source>
</reference>
<dbReference type="AlphaFoldDB" id="A0A9P8VLS8"/>
<dbReference type="EMBL" id="JAGSXJ010000001">
    <property type="protein sequence ID" value="KAH6696777.1"/>
    <property type="molecule type" value="Genomic_DNA"/>
</dbReference>
<name>A0A9P8VLS8_9PEZI</name>
<dbReference type="OrthoDB" id="5084940at2759"/>
<comment type="caution">
    <text evidence="1">The sequence shown here is derived from an EMBL/GenBank/DDBJ whole genome shotgun (WGS) entry which is preliminary data.</text>
</comment>
<organism evidence="1 2">
    <name type="scientific">Plectosphaerella plurivora</name>
    <dbReference type="NCBI Taxonomy" id="936078"/>
    <lineage>
        <taxon>Eukaryota</taxon>
        <taxon>Fungi</taxon>
        <taxon>Dikarya</taxon>
        <taxon>Ascomycota</taxon>
        <taxon>Pezizomycotina</taxon>
        <taxon>Sordariomycetes</taxon>
        <taxon>Hypocreomycetidae</taxon>
        <taxon>Glomerellales</taxon>
        <taxon>Plectosphaerellaceae</taxon>
        <taxon>Plectosphaerella</taxon>
    </lineage>
</organism>
<evidence type="ECO:0000313" key="2">
    <source>
        <dbReference type="Proteomes" id="UP000770015"/>
    </source>
</evidence>
<sequence length="265" mass="29664">MPEKEERTFFLYSDGYSSQELGLGHLVFGNFAKPTKGRQCSMEPLRRITLKNPQKFLTERVLSADSTRKTVQEWLSVSTNEYALRTLTPLGWWPKIWMLTGFYELEDCASFSWSKSDVSAEAGVAAEVMALLNIPLGADASIHRAKGRGLKQDRPGKTIWAAEYQLVGAKFMRVPSAERDRPATTPLQLPLKLRAVYSATDSGWRASGSGVTQKEAEKEANNMAVLGLADEVSSAQGDISEREDEFWELFDEVEEDWQDGDVVDE</sequence>